<dbReference type="Proteomes" id="UP000509548">
    <property type="component" value="Plasmid unnamed"/>
</dbReference>
<dbReference type="AlphaFoldDB" id="A0A9Q6WRG7"/>
<accession>A0A9Q6WRG7</accession>
<name>A0A9Q6WRG7_9BURK</name>
<dbReference type="RefSeq" id="WP_107203326.1">
    <property type="nucleotide sequence ID" value="NZ_CP015960.1"/>
</dbReference>
<geneLocation type="plasmid" evidence="3"/>
<reference evidence="2 3" key="1">
    <citation type="journal article" date="2014" name="Genome Announc.">
        <title>Draft Genome Sequence of the Haloacid-Degrading Burkholderia caribensis Strain MBA4.</title>
        <authorList>
            <person name="Pan Y."/>
            <person name="Kong K.F."/>
            <person name="Tsang J.S."/>
        </authorList>
    </citation>
    <scope>NUCLEOTIDE SEQUENCE [LARGE SCALE GENOMIC DNA]</scope>
    <source>
        <strain evidence="2 3">852011</strain>
    </source>
</reference>
<evidence type="ECO:0000313" key="3">
    <source>
        <dbReference type="Proteomes" id="UP000509548"/>
    </source>
</evidence>
<keyword evidence="2" id="KW-0614">Plasmid</keyword>
<dbReference type="EMBL" id="JAYLVJ010000062">
    <property type="protein sequence ID" value="MEO1758816.1"/>
    <property type="molecule type" value="Genomic_DNA"/>
</dbReference>
<reference evidence="1 4" key="3">
    <citation type="submission" date="2024-01" db="EMBL/GenBank/DDBJ databases">
        <title>The diversity of rhizobia nodulating Mimosa spp. in eleven states of Brazil covering several biomes is determined by host plant, location, and edaphic factors.</title>
        <authorList>
            <person name="Rouws L."/>
            <person name="Barauna A."/>
            <person name="Beukes C."/>
            <person name="De Faria S.M."/>
            <person name="Gross E."/>
            <person name="Dos Reis Junior F.B."/>
            <person name="Simon M."/>
            <person name="Maluk M."/>
            <person name="Odee D.W."/>
            <person name="Kenicer G."/>
            <person name="Young J.P.W."/>
            <person name="Reis V.M."/>
            <person name="Zilli J."/>
            <person name="James E.K."/>
        </authorList>
    </citation>
    <scope>NUCLEOTIDE SEQUENCE [LARGE SCALE GENOMIC DNA]</scope>
    <source>
        <strain evidence="1 4">JHI1651</strain>
    </source>
</reference>
<dbReference type="Proteomes" id="UP001462961">
    <property type="component" value="Unassembled WGS sequence"/>
</dbReference>
<geneLocation type="plasmid" evidence="2">
    <name>unnamed</name>
</geneLocation>
<sequence>MDRALQGDLSINLIFKREFACCFAGDAFKRIVCDRQTAERAPRSIERLSVQRAVLRNAVKAQVRGVLIRRFVSAVISAERI</sequence>
<evidence type="ECO:0000313" key="2">
    <source>
        <dbReference type="EMBL" id="QLB67954.1"/>
    </source>
</evidence>
<protein>
    <submittedName>
        <fullName evidence="2">Uncharacterized protein</fullName>
    </submittedName>
</protein>
<organism evidence="2 3">
    <name type="scientific">Paraburkholderia caribensis</name>
    <dbReference type="NCBI Taxonomy" id="75105"/>
    <lineage>
        <taxon>Bacteria</taxon>
        <taxon>Pseudomonadati</taxon>
        <taxon>Pseudomonadota</taxon>
        <taxon>Betaproteobacteria</taxon>
        <taxon>Burkholderiales</taxon>
        <taxon>Burkholderiaceae</taxon>
        <taxon>Paraburkholderia</taxon>
    </lineage>
</organism>
<evidence type="ECO:0000313" key="1">
    <source>
        <dbReference type="EMBL" id="MEO1758816.1"/>
    </source>
</evidence>
<reference evidence="2" key="2">
    <citation type="submission" date="2016-06" db="EMBL/GenBank/DDBJ databases">
        <authorList>
            <person name="Huang P."/>
            <person name="Jiang X."/>
            <person name="Liu X."/>
        </authorList>
    </citation>
    <scope>NUCLEOTIDE SEQUENCE</scope>
    <source>
        <strain evidence="2">852011</strain>
        <plasmid evidence="2">unnamed</plasmid>
    </source>
</reference>
<keyword evidence="4" id="KW-1185">Reference proteome</keyword>
<dbReference type="EMBL" id="CP015960">
    <property type="protein sequence ID" value="QLB67954.1"/>
    <property type="molecule type" value="Genomic_DNA"/>
</dbReference>
<gene>
    <name evidence="2" type="ORF">A9O66_36980</name>
    <name evidence="1" type="ORF">VOI32_33425</name>
</gene>
<evidence type="ECO:0000313" key="4">
    <source>
        <dbReference type="Proteomes" id="UP001462961"/>
    </source>
</evidence>
<proteinExistence type="predicted"/>